<dbReference type="InterPro" id="IPR003016">
    <property type="entry name" value="2-oxoA_DH_lipoyl-BS"/>
</dbReference>
<dbReference type="InterPro" id="IPR036625">
    <property type="entry name" value="E3-bd_dom_sf"/>
</dbReference>
<keyword evidence="5 6" id="KW-0012">Acyltransferase</keyword>
<dbReference type="SUPFAM" id="SSF51230">
    <property type="entry name" value="Single hybrid motif"/>
    <property type="match status" value="1"/>
</dbReference>
<dbReference type="PANTHER" id="PTHR43178:SF5">
    <property type="entry name" value="LIPOAMIDE ACYLTRANSFERASE COMPONENT OF BRANCHED-CHAIN ALPHA-KETO ACID DEHYDROGENASE COMPLEX, MITOCHONDRIAL"/>
    <property type="match status" value="1"/>
</dbReference>
<sequence length="539" mass="55206">MRREFKLPDVGEGLTEAEIVRWHVKAGDAVKVNQIVVEIETAKSIVELPIPWDGVVAGLMAEEGDTVDVGLPIIAVDTAEDGAPSTPAGGGAPSEATPAGGTPSGAAPVGGVPSGAAPAGGVPSGAGTPARASADPAALADDMVPRPPAEGAVEPGAHGSPAPKEERQAVLVGYGVKTGATKRRPRKQPSRGIPANPVANPSRVEVDGPPTPPGAAGAPAPAAVTGAQAQAAPALTPAPGTTRTTPSRIAVLAKPPVRKLAKDLGVDLATITGTGPQGSITRDDVHAAAEEPQAQESQAPAQEPTTVREERIPVKGVRKATAQAMVGSAFTAPHVTEFLQVDMTQTMEAVRRLRTMPDFAEVKVSPLLLVARAVLTAVRRHPAINASWAEETQEIVIKHYVNLGIAAATPRGLLVPNIKNAQDLSLPALAKELAALTETARAGRTQPAEMSGGTFTITNVGVFGVDGGTPIINPGEAAILAVGQVRDMPWVVDGELAVRKVATLSLSFDHRMVDGELGSLFLADVGAMLEDPLRMLAWS</sequence>
<keyword evidence="3 6" id="KW-0808">Transferase</keyword>
<evidence type="ECO:0000313" key="10">
    <source>
        <dbReference type="EMBL" id="NJP95575.1"/>
    </source>
</evidence>
<feature type="region of interest" description="Disordered" evidence="7">
    <location>
        <begin position="286"/>
        <end position="309"/>
    </location>
</feature>
<protein>
    <recommendedName>
        <fullName evidence="6">Dihydrolipoamide acetyltransferase component of pyruvate dehydrogenase complex</fullName>
        <ecNumber evidence="6">2.3.1.-</ecNumber>
    </recommendedName>
</protein>
<feature type="compositionally biased region" description="Low complexity" evidence="7">
    <location>
        <begin position="82"/>
        <end position="142"/>
    </location>
</feature>
<dbReference type="RefSeq" id="WP_168017287.1">
    <property type="nucleotide sequence ID" value="NZ_JAATEP010000039.1"/>
</dbReference>
<dbReference type="Gene3D" id="3.30.559.10">
    <property type="entry name" value="Chloramphenicol acetyltransferase-like domain"/>
    <property type="match status" value="1"/>
</dbReference>
<feature type="domain" description="Lipoyl-binding" evidence="8">
    <location>
        <begin position="2"/>
        <end position="77"/>
    </location>
</feature>
<evidence type="ECO:0000256" key="5">
    <source>
        <dbReference type="ARBA" id="ARBA00023315"/>
    </source>
</evidence>
<dbReference type="Proteomes" id="UP000696294">
    <property type="component" value="Unassembled WGS sequence"/>
</dbReference>
<evidence type="ECO:0000259" key="8">
    <source>
        <dbReference type="PROSITE" id="PS50968"/>
    </source>
</evidence>
<proteinExistence type="inferred from homology"/>
<dbReference type="PANTHER" id="PTHR43178">
    <property type="entry name" value="DIHYDROLIPOAMIDE ACETYLTRANSFERASE COMPONENT OF PYRUVATE DEHYDROGENASE COMPLEX"/>
    <property type="match status" value="1"/>
</dbReference>
<name>A0ABX1BCR6_9ACTN</name>
<keyword evidence="4 6" id="KW-0450">Lipoyl</keyword>
<evidence type="ECO:0000256" key="2">
    <source>
        <dbReference type="ARBA" id="ARBA00007317"/>
    </source>
</evidence>
<feature type="compositionally biased region" description="Low complexity" evidence="7">
    <location>
        <begin position="214"/>
        <end position="246"/>
    </location>
</feature>
<reference evidence="10 11" key="1">
    <citation type="submission" date="2020-03" db="EMBL/GenBank/DDBJ databases">
        <title>WGS of actinomycetes isolated from Thailand.</title>
        <authorList>
            <person name="Thawai C."/>
        </authorList>
    </citation>
    <scope>NUCLEOTIDE SEQUENCE [LARGE SCALE GENOMIC DNA]</scope>
    <source>
        <strain evidence="10 11">FMUSA5-5</strain>
    </source>
</reference>
<evidence type="ECO:0000313" key="11">
    <source>
        <dbReference type="Proteomes" id="UP000696294"/>
    </source>
</evidence>
<feature type="compositionally biased region" description="Low complexity" evidence="7">
    <location>
        <begin position="290"/>
        <end position="304"/>
    </location>
</feature>
<dbReference type="PROSITE" id="PS50968">
    <property type="entry name" value="BIOTINYL_LIPOYL"/>
    <property type="match status" value="1"/>
</dbReference>
<evidence type="ECO:0000256" key="3">
    <source>
        <dbReference type="ARBA" id="ARBA00022679"/>
    </source>
</evidence>
<dbReference type="EMBL" id="JAATEP010000039">
    <property type="protein sequence ID" value="NJP95575.1"/>
    <property type="molecule type" value="Genomic_DNA"/>
</dbReference>
<dbReference type="InterPro" id="IPR000089">
    <property type="entry name" value="Biotin_lipoyl"/>
</dbReference>
<organism evidence="10 11">
    <name type="scientific">Nonomuraea composti</name>
    <dbReference type="NCBI Taxonomy" id="2720023"/>
    <lineage>
        <taxon>Bacteria</taxon>
        <taxon>Bacillati</taxon>
        <taxon>Actinomycetota</taxon>
        <taxon>Actinomycetes</taxon>
        <taxon>Streptosporangiales</taxon>
        <taxon>Streptosporangiaceae</taxon>
        <taxon>Nonomuraea</taxon>
    </lineage>
</organism>
<dbReference type="InterPro" id="IPR023213">
    <property type="entry name" value="CAT-like_dom_sf"/>
</dbReference>
<dbReference type="SUPFAM" id="SSF47005">
    <property type="entry name" value="Peripheral subunit-binding domain of 2-oxo acid dehydrogenase complex"/>
    <property type="match status" value="1"/>
</dbReference>
<dbReference type="PROSITE" id="PS00189">
    <property type="entry name" value="LIPOYL"/>
    <property type="match status" value="1"/>
</dbReference>
<comment type="caution">
    <text evidence="10">The sequence shown here is derived from an EMBL/GenBank/DDBJ whole genome shotgun (WGS) entry which is preliminary data.</text>
</comment>
<gene>
    <name evidence="10" type="ORF">HCN51_40135</name>
</gene>
<dbReference type="Pfam" id="PF00364">
    <property type="entry name" value="Biotin_lipoyl"/>
    <property type="match status" value="1"/>
</dbReference>
<dbReference type="Gene3D" id="4.10.320.10">
    <property type="entry name" value="E3-binding domain"/>
    <property type="match status" value="1"/>
</dbReference>
<keyword evidence="11" id="KW-1185">Reference proteome</keyword>
<evidence type="ECO:0000256" key="7">
    <source>
        <dbReference type="SAM" id="MobiDB-lite"/>
    </source>
</evidence>
<dbReference type="Pfam" id="PF02817">
    <property type="entry name" value="E3_binding"/>
    <property type="match status" value="1"/>
</dbReference>
<dbReference type="SUPFAM" id="SSF52777">
    <property type="entry name" value="CoA-dependent acyltransferases"/>
    <property type="match status" value="1"/>
</dbReference>
<comment type="cofactor">
    <cofactor evidence="1 6">
        <name>(R)-lipoate</name>
        <dbReference type="ChEBI" id="CHEBI:83088"/>
    </cofactor>
</comment>
<dbReference type="CDD" id="cd06849">
    <property type="entry name" value="lipoyl_domain"/>
    <property type="match status" value="1"/>
</dbReference>
<dbReference type="InterPro" id="IPR004167">
    <property type="entry name" value="PSBD"/>
</dbReference>
<dbReference type="InterPro" id="IPR011053">
    <property type="entry name" value="Single_hybrid_motif"/>
</dbReference>
<accession>A0ABX1BCR6</accession>
<dbReference type="InterPro" id="IPR001078">
    <property type="entry name" value="2-oxoacid_DH_actylTfrase"/>
</dbReference>
<evidence type="ECO:0000259" key="9">
    <source>
        <dbReference type="PROSITE" id="PS51826"/>
    </source>
</evidence>
<dbReference type="EC" id="2.3.1.-" evidence="6"/>
<feature type="domain" description="Peripheral subunit-binding (PSBD)" evidence="9">
    <location>
        <begin position="252"/>
        <end position="289"/>
    </location>
</feature>
<feature type="region of interest" description="Disordered" evidence="7">
    <location>
        <begin position="80"/>
        <end position="250"/>
    </location>
</feature>
<feature type="compositionally biased region" description="Basic residues" evidence="7">
    <location>
        <begin position="180"/>
        <end position="189"/>
    </location>
</feature>
<evidence type="ECO:0000256" key="4">
    <source>
        <dbReference type="ARBA" id="ARBA00022823"/>
    </source>
</evidence>
<dbReference type="InterPro" id="IPR050743">
    <property type="entry name" value="2-oxoacid_DH_E2_comp"/>
</dbReference>
<dbReference type="PROSITE" id="PS51826">
    <property type="entry name" value="PSBD"/>
    <property type="match status" value="1"/>
</dbReference>
<comment type="similarity">
    <text evidence="2 6">Belongs to the 2-oxoacid dehydrogenase family.</text>
</comment>
<dbReference type="Pfam" id="PF00198">
    <property type="entry name" value="2-oxoacid_dh"/>
    <property type="match status" value="1"/>
</dbReference>
<evidence type="ECO:0000256" key="6">
    <source>
        <dbReference type="RuleBase" id="RU003423"/>
    </source>
</evidence>
<dbReference type="Gene3D" id="2.40.50.100">
    <property type="match status" value="1"/>
</dbReference>
<evidence type="ECO:0000256" key="1">
    <source>
        <dbReference type="ARBA" id="ARBA00001938"/>
    </source>
</evidence>